<gene>
    <name evidence="2" type="ORF">pipiens_009270</name>
</gene>
<sequence>MQKFLILFAIAAAVTRSAEVKVEQVAAPPPAKNTVKRGLDFGFGGGHNGFGGDPWAGSTRLTAAPWIQNSGWKQGPSPAEIAAIIAAAKQASAQVLIAQQQVQSAKENVLNQQKLANEKEASAAYASQKSEAAAAVQRSEAAAAAQAVVLAQHRLASAKANVAHHQRIAATKESQAAHAIQNSAKAAAAEIHRAELEAAKLAAHQRSDAASLNHHVIATKDDAFAPLTYGGNQIPTSQLYKALAAPWNELAGGAGQAPWMNGFTSGQQLKPFWG</sequence>
<evidence type="ECO:0000313" key="3">
    <source>
        <dbReference type="Proteomes" id="UP001562425"/>
    </source>
</evidence>
<dbReference type="SUPFAM" id="SSF56954">
    <property type="entry name" value="Outer membrane efflux proteins (OEP)"/>
    <property type="match status" value="1"/>
</dbReference>
<protein>
    <submittedName>
        <fullName evidence="2">Uncharacterized protein</fullName>
    </submittedName>
</protein>
<organism evidence="2 3">
    <name type="scientific">Culex pipiens pipiens</name>
    <name type="common">Northern house mosquito</name>
    <dbReference type="NCBI Taxonomy" id="38569"/>
    <lineage>
        <taxon>Eukaryota</taxon>
        <taxon>Metazoa</taxon>
        <taxon>Ecdysozoa</taxon>
        <taxon>Arthropoda</taxon>
        <taxon>Hexapoda</taxon>
        <taxon>Insecta</taxon>
        <taxon>Pterygota</taxon>
        <taxon>Neoptera</taxon>
        <taxon>Endopterygota</taxon>
        <taxon>Diptera</taxon>
        <taxon>Nematocera</taxon>
        <taxon>Culicoidea</taxon>
        <taxon>Culicidae</taxon>
        <taxon>Culicinae</taxon>
        <taxon>Culicini</taxon>
        <taxon>Culex</taxon>
        <taxon>Culex</taxon>
    </lineage>
</organism>
<comment type="caution">
    <text evidence="2">The sequence shown here is derived from an EMBL/GenBank/DDBJ whole genome shotgun (WGS) entry which is preliminary data.</text>
</comment>
<dbReference type="Proteomes" id="UP001562425">
    <property type="component" value="Unassembled WGS sequence"/>
</dbReference>
<evidence type="ECO:0000256" key="1">
    <source>
        <dbReference type="SAM" id="SignalP"/>
    </source>
</evidence>
<feature type="chain" id="PRO_5044744160" evidence="1">
    <location>
        <begin position="18"/>
        <end position="274"/>
    </location>
</feature>
<accession>A0ABD1DEN8</accession>
<keyword evidence="3" id="KW-1185">Reference proteome</keyword>
<evidence type="ECO:0000313" key="2">
    <source>
        <dbReference type="EMBL" id="KAL1398038.1"/>
    </source>
</evidence>
<dbReference type="EMBL" id="JBEHCU010006045">
    <property type="protein sequence ID" value="KAL1398038.1"/>
    <property type="molecule type" value="Genomic_DNA"/>
</dbReference>
<name>A0ABD1DEN8_CULPP</name>
<feature type="signal peptide" evidence="1">
    <location>
        <begin position="1"/>
        <end position="17"/>
    </location>
</feature>
<proteinExistence type="predicted"/>
<reference evidence="2 3" key="1">
    <citation type="submission" date="2024-05" db="EMBL/GenBank/DDBJ databases">
        <title>Culex pipiens pipiens assembly and annotation.</title>
        <authorList>
            <person name="Alout H."/>
            <person name="Durand T."/>
        </authorList>
    </citation>
    <scope>NUCLEOTIDE SEQUENCE [LARGE SCALE GENOMIC DNA]</scope>
    <source>
        <strain evidence="2">HA-2024</strain>
        <tissue evidence="2">Whole body</tissue>
    </source>
</reference>
<dbReference type="AlphaFoldDB" id="A0ABD1DEN8"/>
<keyword evidence="1" id="KW-0732">Signal</keyword>